<dbReference type="RefSeq" id="WP_266001020.1">
    <property type="nucleotide sequence ID" value="NZ_JAPJDN010000059.1"/>
</dbReference>
<dbReference type="InterPro" id="IPR029052">
    <property type="entry name" value="Metallo-depent_PP-like"/>
</dbReference>
<dbReference type="Gene3D" id="3.60.21.10">
    <property type="match status" value="1"/>
</dbReference>
<evidence type="ECO:0000313" key="2">
    <source>
        <dbReference type="EMBL" id="MCX2941141.1"/>
    </source>
</evidence>
<dbReference type="PANTHER" id="PTHR30337">
    <property type="entry name" value="COMPONENT OF ATP-DEPENDENT DSDNA EXONUCLEASE"/>
    <property type="match status" value="1"/>
</dbReference>
<reference evidence="2 3" key="1">
    <citation type="submission" date="2022-11" db="EMBL/GenBank/DDBJ databases">
        <title>Mycobacterium sp. nov.</title>
        <authorList>
            <person name="Papic B."/>
            <person name="Spicic S."/>
            <person name="Duvnjak S."/>
        </authorList>
    </citation>
    <scope>NUCLEOTIDE SEQUENCE [LARGE SCALE GENOMIC DNA]</scope>
    <source>
        <strain evidence="2 3">CVI_P4</strain>
    </source>
</reference>
<name>A0ABT3SNP5_9MYCO</name>
<dbReference type="Pfam" id="PF00149">
    <property type="entry name" value="Metallophos"/>
    <property type="match status" value="1"/>
</dbReference>
<sequence length="369" mass="40905">MRLLHFADLHLDTRFRWASPQQARNRRRALRETLMHICQVADEQRVDALTCGGDLYEQERFTPDTAEFLRATFAEIAPLPVFLAPGNHDWFGPVSLYRQIQWSPNVHVFDTAELSAIGLADGLTLWGAAHCAPANTPGFLDAFHVDRGGVHLALFHGSAQGDLWMQQKGKVPHAPFRVEQIERSGLHHALLGHFHHPVEASDYTYPGNPDTLSFGETWKGAAVLVTVGGDGAISREHFAVATSIVSDVSVDLTGVTHEGQVRERVLDAVDDLSGYVRVTLRGALGPDVDVRLQDFEQLCPANLDALVVQFGSVRVALSDDYETLRKEQTVRGQFVHDVLGADLTDNQRHRVLVTGLRALNDRIDDLEVH</sequence>
<comment type="caution">
    <text evidence="2">The sequence shown here is derived from an EMBL/GenBank/DDBJ whole genome shotgun (WGS) entry which is preliminary data.</text>
</comment>
<feature type="domain" description="Calcineurin-like phosphoesterase" evidence="1">
    <location>
        <begin position="1"/>
        <end position="197"/>
    </location>
</feature>
<protein>
    <submittedName>
        <fullName evidence="2">Metallophosphoesterase</fullName>
    </submittedName>
</protein>
<accession>A0ABT3SNP5</accession>
<dbReference type="EMBL" id="JAPJDO010000059">
    <property type="protein sequence ID" value="MCX2941141.1"/>
    <property type="molecule type" value="Genomic_DNA"/>
</dbReference>
<dbReference type="InterPro" id="IPR050535">
    <property type="entry name" value="DNA_Repair-Maintenance_Comp"/>
</dbReference>
<evidence type="ECO:0000259" key="1">
    <source>
        <dbReference type="Pfam" id="PF00149"/>
    </source>
</evidence>
<organism evidence="2 3">
    <name type="scientific">Mycobacterium pinniadriaticum</name>
    <dbReference type="NCBI Taxonomy" id="2994102"/>
    <lineage>
        <taxon>Bacteria</taxon>
        <taxon>Bacillati</taxon>
        <taxon>Actinomycetota</taxon>
        <taxon>Actinomycetes</taxon>
        <taxon>Mycobacteriales</taxon>
        <taxon>Mycobacteriaceae</taxon>
        <taxon>Mycobacterium</taxon>
    </lineage>
</organism>
<gene>
    <name evidence="2" type="ORF">ORI27_31075</name>
</gene>
<dbReference type="PANTHER" id="PTHR30337:SF7">
    <property type="entry name" value="PHOSPHOESTERASE"/>
    <property type="match status" value="1"/>
</dbReference>
<evidence type="ECO:0000313" key="3">
    <source>
        <dbReference type="Proteomes" id="UP001300745"/>
    </source>
</evidence>
<dbReference type="InterPro" id="IPR004843">
    <property type="entry name" value="Calcineurin-like_PHP"/>
</dbReference>
<dbReference type="Proteomes" id="UP001300745">
    <property type="component" value="Unassembled WGS sequence"/>
</dbReference>
<keyword evidence="3" id="KW-1185">Reference proteome</keyword>
<proteinExistence type="predicted"/>
<dbReference type="SUPFAM" id="SSF56300">
    <property type="entry name" value="Metallo-dependent phosphatases"/>
    <property type="match status" value="1"/>
</dbReference>